<dbReference type="InterPro" id="IPR020843">
    <property type="entry name" value="ER"/>
</dbReference>
<dbReference type="EMBL" id="ADVG01000005">
    <property type="protein sequence ID" value="EFH79737.1"/>
    <property type="molecule type" value="Genomic_DNA"/>
</dbReference>
<dbReference type="Proteomes" id="UP000004508">
    <property type="component" value="Unassembled WGS sequence"/>
</dbReference>
<accession>D6U776</accession>
<keyword evidence="3" id="KW-1185">Reference proteome</keyword>
<dbReference type="RefSeq" id="WP_007921814.1">
    <property type="nucleotide sequence ID" value="NZ_ADVG01000005.1"/>
</dbReference>
<dbReference type="Pfam" id="PF08240">
    <property type="entry name" value="ADH_N"/>
    <property type="match status" value="1"/>
</dbReference>
<dbReference type="Pfam" id="PF13602">
    <property type="entry name" value="ADH_zinc_N_2"/>
    <property type="match status" value="1"/>
</dbReference>
<dbReference type="AlphaFoldDB" id="D6U776"/>
<dbReference type="STRING" id="485913.Krac_0233"/>
<evidence type="ECO:0000259" key="1">
    <source>
        <dbReference type="SMART" id="SM00829"/>
    </source>
</evidence>
<protein>
    <submittedName>
        <fullName evidence="2">Alcohol dehydrogenase zinc-binding domain protein</fullName>
    </submittedName>
</protein>
<dbReference type="CDD" id="cd05289">
    <property type="entry name" value="MDR_like_2"/>
    <property type="match status" value="1"/>
</dbReference>
<dbReference type="eggNOG" id="COG0604">
    <property type="taxonomic scope" value="Bacteria"/>
</dbReference>
<proteinExistence type="predicted"/>
<comment type="caution">
    <text evidence="2">The sequence shown here is derived from an EMBL/GenBank/DDBJ whole genome shotgun (WGS) entry which is preliminary data.</text>
</comment>
<dbReference type="Gene3D" id="3.40.50.720">
    <property type="entry name" value="NAD(P)-binding Rossmann-like Domain"/>
    <property type="match status" value="1"/>
</dbReference>
<dbReference type="InterPro" id="IPR011032">
    <property type="entry name" value="GroES-like_sf"/>
</dbReference>
<gene>
    <name evidence="2" type="ORF">Krac_0233</name>
</gene>
<feature type="domain" description="Enoyl reductase (ER)" evidence="1">
    <location>
        <begin position="13"/>
        <end position="316"/>
    </location>
</feature>
<organism evidence="2 3">
    <name type="scientific">Ktedonobacter racemifer DSM 44963</name>
    <dbReference type="NCBI Taxonomy" id="485913"/>
    <lineage>
        <taxon>Bacteria</taxon>
        <taxon>Bacillati</taxon>
        <taxon>Chloroflexota</taxon>
        <taxon>Ktedonobacteria</taxon>
        <taxon>Ktedonobacterales</taxon>
        <taxon>Ktedonobacteraceae</taxon>
        <taxon>Ktedonobacter</taxon>
    </lineage>
</organism>
<dbReference type="GO" id="GO:0016491">
    <property type="term" value="F:oxidoreductase activity"/>
    <property type="evidence" value="ECO:0007669"/>
    <property type="project" value="InterPro"/>
</dbReference>
<evidence type="ECO:0000313" key="2">
    <source>
        <dbReference type="EMBL" id="EFH79737.1"/>
    </source>
</evidence>
<dbReference type="InParanoid" id="D6U776"/>
<dbReference type="SUPFAM" id="SSF51735">
    <property type="entry name" value="NAD(P)-binding Rossmann-fold domains"/>
    <property type="match status" value="1"/>
</dbReference>
<sequence length="319" mass="33965">MTAMKAIRIHKFGGVDVLNYEEVERPTPQAGEVLVQVRAAGINPIDTSSRQYPVPITTGTKALPYTLGWDISGEVVALGEGVTRFALGDEVYGTLRFPDEAKAYSEYATAPVADIALKPRRLTHQEAAGACLSALTAWQALFEVAHLQAGQTIFILGGSGGVGHFAIQLAKWKGAKIITTTSTHNVDFVRDLGADIVVDYTQQAFPEGLGGVDIVLDTIGGEELKRAFPVVKSGGQVVTLTAHKGSKALCEQLAPHYGVSFALVMVHPSGEQMAEMASLFDAGHLKTHLDAIFSLKDVAQAHRLSEGGHIRGKIVLTIA</sequence>
<reference evidence="2 3" key="1">
    <citation type="journal article" date="2011" name="Stand. Genomic Sci.">
        <title>Non-contiguous finished genome sequence and contextual data of the filamentous soil bacterium Ktedonobacter racemifer type strain (SOSP1-21).</title>
        <authorList>
            <person name="Chang Y.J."/>
            <person name="Land M."/>
            <person name="Hauser L."/>
            <person name="Chertkov O."/>
            <person name="Del Rio T.G."/>
            <person name="Nolan M."/>
            <person name="Copeland A."/>
            <person name="Tice H."/>
            <person name="Cheng J.F."/>
            <person name="Lucas S."/>
            <person name="Han C."/>
            <person name="Goodwin L."/>
            <person name="Pitluck S."/>
            <person name="Ivanova N."/>
            <person name="Ovchinikova G."/>
            <person name="Pati A."/>
            <person name="Chen A."/>
            <person name="Palaniappan K."/>
            <person name="Mavromatis K."/>
            <person name="Liolios K."/>
            <person name="Brettin T."/>
            <person name="Fiebig A."/>
            <person name="Rohde M."/>
            <person name="Abt B."/>
            <person name="Goker M."/>
            <person name="Detter J.C."/>
            <person name="Woyke T."/>
            <person name="Bristow J."/>
            <person name="Eisen J.A."/>
            <person name="Markowitz V."/>
            <person name="Hugenholtz P."/>
            <person name="Kyrpides N.C."/>
            <person name="Klenk H.P."/>
            <person name="Lapidus A."/>
        </authorList>
    </citation>
    <scope>NUCLEOTIDE SEQUENCE [LARGE SCALE GENOMIC DNA]</scope>
    <source>
        <strain evidence="3">DSM 44963</strain>
    </source>
</reference>
<dbReference type="InterPro" id="IPR050700">
    <property type="entry name" value="YIM1/Zinc_Alcohol_DH_Fams"/>
</dbReference>
<dbReference type="SUPFAM" id="SSF50129">
    <property type="entry name" value="GroES-like"/>
    <property type="match status" value="1"/>
</dbReference>
<name>D6U776_KTERA</name>
<dbReference type="SMART" id="SM00829">
    <property type="entry name" value="PKS_ER"/>
    <property type="match status" value="1"/>
</dbReference>
<dbReference type="PANTHER" id="PTHR11695:SF294">
    <property type="entry name" value="RETICULON-4-INTERACTING PROTEIN 1, MITOCHONDRIAL"/>
    <property type="match status" value="1"/>
</dbReference>
<dbReference type="InterPro" id="IPR036291">
    <property type="entry name" value="NAD(P)-bd_dom_sf"/>
</dbReference>
<dbReference type="Gene3D" id="3.90.180.10">
    <property type="entry name" value="Medium-chain alcohol dehydrogenases, catalytic domain"/>
    <property type="match status" value="1"/>
</dbReference>
<dbReference type="PANTHER" id="PTHR11695">
    <property type="entry name" value="ALCOHOL DEHYDROGENASE RELATED"/>
    <property type="match status" value="1"/>
</dbReference>
<dbReference type="InterPro" id="IPR013154">
    <property type="entry name" value="ADH-like_N"/>
</dbReference>
<dbReference type="OrthoDB" id="9792162at2"/>
<evidence type="ECO:0000313" key="3">
    <source>
        <dbReference type="Proteomes" id="UP000004508"/>
    </source>
</evidence>